<feature type="compositionally biased region" description="Basic and acidic residues" evidence="1">
    <location>
        <begin position="481"/>
        <end position="495"/>
    </location>
</feature>
<dbReference type="RefSeq" id="XP_002176313.1">
    <property type="nucleotide sequence ID" value="XM_002176277.1"/>
</dbReference>
<gene>
    <name evidence="3" type="ORF">PHATRDRAFT_bd1647</name>
</gene>
<dbReference type="Gene3D" id="2.170.270.10">
    <property type="entry name" value="SET domain"/>
    <property type="match status" value="1"/>
</dbReference>
<dbReference type="InterPro" id="IPR044237">
    <property type="entry name" value="ATXR2-like"/>
</dbReference>
<feature type="compositionally biased region" description="Acidic residues" evidence="1">
    <location>
        <begin position="312"/>
        <end position="322"/>
    </location>
</feature>
<dbReference type="AlphaFoldDB" id="B7S403"/>
<dbReference type="PROSITE" id="PS50280">
    <property type="entry name" value="SET"/>
    <property type="match status" value="1"/>
</dbReference>
<evidence type="ECO:0000313" key="4">
    <source>
        <dbReference type="Proteomes" id="UP000000759"/>
    </source>
</evidence>
<feature type="compositionally biased region" description="Acidic residues" evidence="1">
    <location>
        <begin position="90"/>
        <end position="99"/>
    </location>
</feature>
<feature type="compositionally biased region" description="Basic and acidic residues" evidence="1">
    <location>
        <begin position="323"/>
        <end position="334"/>
    </location>
</feature>
<dbReference type="InParanoid" id="B7S403"/>
<dbReference type="OrthoDB" id="47172at2759"/>
<dbReference type="InterPro" id="IPR046341">
    <property type="entry name" value="SET_dom_sf"/>
</dbReference>
<dbReference type="CDD" id="cd20071">
    <property type="entry name" value="SET_SMYD"/>
    <property type="match status" value="1"/>
</dbReference>
<evidence type="ECO:0000256" key="1">
    <source>
        <dbReference type="SAM" id="MobiDB-lite"/>
    </source>
</evidence>
<dbReference type="Proteomes" id="UP000000759">
    <property type="component" value="Unassembled WGS sequence"/>
</dbReference>
<dbReference type="GeneID" id="7204867"/>
<feature type="region of interest" description="Disordered" evidence="1">
    <location>
        <begin position="481"/>
        <end position="523"/>
    </location>
</feature>
<reference evidence="3 4" key="1">
    <citation type="journal article" date="2008" name="Nature">
        <title>The Phaeodactylum genome reveals the evolutionary history of diatom genomes.</title>
        <authorList>
            <person name="Bowler C."/>
            <person name="Allen A.E."/>
            <person name="Badger J.H."/>
            <person name="Grimwood J."/>
            <person name="Jabbari K."/>
            <person name="Kuo A."/>
            <person name="Maheswari U."/>
            <person name="Martens C."/>
            <person name="Maumus F."/>
            <person name="Otillar R.P."/>
            <person name="Rayko E."/>
            <person name="Salamov A."/>
            <person name="Vandepoele K."/>
            <person name="Beszteri B."/>
            <person name="Gruber A."/>
            <person name="Heijde M."/>
            <person name="Katinka M."/>
            <person name="Mock T."/>
            <person name="Valentin K."/>
            <person name="Verret F."/>
            <person name="Berges J.A."/>
            <person name="Brownlee C."/>
            <person name="Cadoret J.P."/>
            <person name="Chiovitti A."/>
            <person name="Choi C.J."/>
            <person name="Coesel S."/>
            <person name="De Martino A."/>
            <person name="Detter J.C."/>
            <person name="Durkin C."/>
            <person name="Falciatore A."/>
            <person name="Fournet J."/>
            <person name="Haruta M."/>
            <person name="Huysman M.J."/>
            <person name="Jenkins B.D."/>
            <person name="Jiroutova K."/>
            <person name="Jorgensen R.E."/>
            <person name="Joubert Y."/>
            <person name="Kaplan A."/>
            <person name="Kroger N."/>
            <person name="Kroth P.G."/>
            <person name="La Roche J."/>
            <person name="Lindquist E."/>
            <person name="Lommer M."/>
            <person name="Martin-Jezequel V."/>
            <person name="Lopez P.J."/>
            <person name="Lucas S."/>
            <person name="Mangogna M."/>
            <person name="McGinnis K."/>
            <person name="Medlin L.K."/>
            <person name="Montsant A."/>
            <person name="Oudot-Le Secq M.P."/>
            <person name="Napoli C."/>
            <person name="Obornik M."/>
            <person name="Parker M.S."/>
            <person name="Petit J.L."/>
            <person name="Porcel B.M."/>
            <person name="Poulsen N."/>
            <person name="Robison M."/>
            <person name="Rychlewski L."/>
            <person name="Rynearson T.A."/>
            <person name="Schmutz J."/>
            <person name="Shapiro H."/>
            <person name="Siaut M."/>
            <person name="Stanley M."/>
            <person name="Sussman M.R."/>
            <person name="Taylor A.R."/>
            <person name="Vardi A."/>
            <person name="von Dassow P."/>
            <person name="Vyverman W."/>
            <person name="Willis A."/>
            <person name="Wyrwicz L.S."/>
            <person name="Rokhsar D.S."/>
            <person name="Weissenbach J."/>
            <person name="Armbrust E.V."/>
            <person name="Green B.R."/>
            <person name="Van de Peer Y."/>
            <person name="Grigoriev I.V."/>
        </authorList>
    </citation>
    <scope>NUCLEOTIDE SEQUENCE [LARGE SCALE GENOMIC DNA]</scope>
    <source>
        <strain evidence="3 4">CCAP 1055/1</strain>
    </source>
</reference>
<dbReference type="PANTHER" id="PTHR47436">
    <property type="entry name" value="HISTONE-LYSINE N-METHYLTRANSFERASE ATXR2"/>
    <property type="match status" value="1"/>
</dbReference>
<evidence type="ECO:0000259" key="2">
    <source>
        <dbReference type="PROSITE" id="PS50280"/>
    </source>
</evidence>
<feature type="domain" description="SET" evidence="2">
    <location>
        <begin position="350"/>
        <end position="450"/>
    </location>
</feature>
<dbReference type="EMBL" id="DS999283">
    <property type="protein sequence ID" value="EEC42705.1"/>
    <property type="molecule type" value="Genomic_DNA"/>
</dbReference>
<protein>
    <recommendedName>
        <fullName evidence="2">SET domain-containing protein</fullName>
    </recommendedName>
</protein>
<feature type="region of interest" description="Disordered" evidence="1">
    <location>
        <begin position="178"/>
        <end position="197"/>
    </location>
</feature>
<organism evidence="3 4">
    <name type="scientific">Phaeodactylum tricornutum (strain CCAP 1055/1)</name>
    <dbReference type="NCBI Taxonomy" id="556484"/>
    <lineage>
        <taxon>Eukaryota</taxon>
        <taxon>Sar</taxon>
        <taxon>Stramenopiles</taxon>
        <taxon>Ochrophyta</taxon>
        <taxon>Bacillariophyta</taxon>
        <taxon>Bacillariophyceae</taxon>
        <taxon>Bacillariophycidae</taxon>
        <taxon>Naviculales</taxon>
        <taxon>Phaeodactylaceae</taxon>
        <taxon>Phaeodactylum</taxon>
    </lineage>
</organism>
<sequence length="705" mass="78365">MPVPWDGTASRHSHVRAESPTRGRHLVATKAQPRGRLLWIERPLLALPSLENRPDAWTCAACHAFLGGPVRALQHRWSRSPTPSSASSTLDDDDDDDHSEEYRTVPCRRNCGFVYCSADCERDVWAAHHRYLCTGHCAPDHPLVQFKTLAVQTNEILLLVATWWVAQHLDVTRTRTLPDTTESVPVQSRTTTTTTTNPTASSRYLDFCMTPWWDVISASEQPGNFTNDAVTLRRLCDDAAGCLNAALAETPIPPLTALDVARRIGACEQNAMGIRQRHVLARDIFRDRVRRDCHDDIVQCLVQAGFIGNDSNSDDDTDDDHDDHDSVEKVHDTTGSHSSIPSDDGEWDYSVDEIATFLAGLFLDEDGAVRDQADQSLEERDTTGDDLDYIFPPLDGTAMYATTCKMNHSCDPNVIVLYKRTGWGALHPLVAYCVALRDIQAGEELTISYIDANVPWAERQEALENYGFVCECPKCQCEKAGETHHPSTETNKVDPDELFGTSDDDEDDEKDADEEYNQPSNGEVALQRRLERLDSAANHSTFGSIPLSISALVSAFVIQTARSISLPDDTPLPNLLRQCVVALGDRDYCMCRIVGTELEDCLFSLLQTNSAWPNTNYREAYWCAVLAATVGLTHVCYFLHAMRVLDKGMVLGLSRKDDRLAEFFGYVETHAAEMASAPYPPALECRVPDLSAISIDGFVAHERTL</sequence>
<dbReference type="Pfam" id="PF00856">
    <property type="entry name" value="SET"/>
    <property type="match status" value="1"/>
</dbReference>
<proteinExistence type="predicted"/>
<name>B7S403_PHATC</name>
<feature type="region of interest" description="Disordered" evidence="1">
    <location>
        <begin position="76"/>
        <end position="101"/>
    </location>
</feature>
<keyword evidence="4" id="KW-1185">Reference proteome</keyword>
<dbReference type="GO" id="GO:0008168">
    <property type="term" value="F:methyltransferase activity"/>
    <property type="evidence" value="ECO:0007669"/>
    <property type="project" value="InterPro"/>
</dbReference>
<feature type="compositionally biased region" description="Low complexity" evidence="1">
    <location>
        <begin position="79"/>
        <end position="89"/>
    </location>
</feature>
<dbReference type="HOGENOM" id="CLU_391541_0_0_1"/>
<dbReference type="InterPro" id="IPR001214">
    <property type="entry name" value="SET_dom"/>
</dbReference>
<dbReference type="STRING" id="556484.B7S403"/>
<feature type="region of interest" description="Disordered" evidence="1">
    <location>
        <begin position="309"/>
        <end position="345"/>
    </location>
</feature>
<accession>B7S403</accession>
<evidence type="ECO:0000313" key="3">
    <source>
        <dbReference type="EMBL" id="EEC42705.1"/>
    </source>
</evidence>
<feature type="compositionally biased region" description="Acidic residues" evidence="1">
    <location>
        <begin position="502"/>
        <end position="516"/>
    </location>
</feature>
<dbReference type="PANTHER" id="PTHR47436:SF1">
    <property type="entry name" value="SET DOMAIN-CONTAINING PROTEIN"/>
    <property type="match status" value="1"/>
</dbReference>
<feature type="region of interest" description="Disordered" evidence="1">
    <location>
        <begin position="1"/>
        <end position="25"/>
    </location>
</feature>
<dbReference type="SUPFAM" id="SSF82199">
    <property type="entry name" value="SET domain"/>
    <property type="match status" value="1"/>
</dbReference>
<dbReference type="OMA" id="ENCFVPL"/>
<dbReference type="KEGG" id="pti:PHATRDRAFT_bd1647"/>
<dbReference type="PaxDb" id="2850-Phatrdraft1647"/>
<dbReference type="eggNOG" id="KOG2084">
    <property type="taxonomic scope" value="Eukaryota"/>
</dbReference>
<feature type="compositionally biased region" description="Polar residues" evidence="1">
    <location>
        <begin position="178"/>
        <end position="189"/>
    </location>
</feature>
<reference evidence="4" key="2">
    <citation type="submission" date="2008-08" db="EMBL/GenBank/DDBJ databases">
        <authorList>
            <consortium name="Diatom Consortium"/>
            <person name="Grigoriev I."/>
            <person name="Grimwood J."/>
            <person name="Kuo A."/>
            <person name="Otillar R.P."/>
            <person name="Salamov A."/>
            <person name="Detter J.C."/>
            <person name="Lindquist E."/>
            <person name="Shapiro H."/>
            <person name="Lucas S."/>
            <person name="Glavina del Rio T."/>
            <person name="Pitluck S."/>
            <person name="Rokhsar D."/>
            <person name="Bowler C."/>
        </authorList>
    </citation>
    <scope>GENOME REANNOTATION</scope>
    <source>
        <strain evidence="4">CCAP 1055/1</strain>
    </source>
</reference>